<dbReference type="GO" id="GO:0005921">
    <property type="term" value="C:gap junction"/>
    <property type="evidence" value="ECO:0007669"/>
    <property type="project" value="UniProtKB-SubCell"/>
</dbReference>
<dbReference type="Pfam" id="PF00876">
    <property type="entry name" value="Innexin"/>
    <property type="match status" value="1"/>
</dbReference>
<evidence type="ECO:0000256" key="1">
    <source>
        <dbReference type="ARBA" id="ARBA00004610"/>
    </source>
</evidence>
<keyword evidence="4" id="KW-1003">Cell membrane</keyword>
<name>A0A8B7N133_HYAAZ</name>
<keyword evidence="8 12" id="KW-1133">Transmembrane helix</keyword>
<dbReference type="AlphaFoldDB" id="A0A8B7N133"/>
<comment type="subcellular location">
    <subcellularLocation>
        <location evidence="1">Cell junction</location>
        <location evidence="1">Gap junction</location>
    </subcellularLocation>
    <subcellularLocation>
        <location evidence="2 12">Cell membrane</location>
        <topology evidence="2 12">Multi-pass membrane protein</topology>
    </subcellularLocation>
</comment>
<protein>
    <recommendedName>
        <fullName evidence="12">Innexin</fullName>
    </recommendedName>
</protein>
<dbReference type="GO" id="GO:0005243">
    <property type="term" value="F:gap junction channel activity"/>
    <property type="evidence" value="ECO:0007669"/>
    <property type="project" value="TreeGrafter"/>
</dbReference>
<keyword evidence="7" id="KW-0965">Cell junction</keyword>
<dbReference type="PANTHER" id="PTHR11893">
    <property type="entry name" value="INNEXIN"/>
    <property type="match status" value="1"/>
</dbReference>
<dbReference type="OrthoDB" id="10331844at2759"/>
<dbReference type="InterPro" id="IPR000990">
    <property type="entry name" value="Innexin"/>
</dbReference>
<proteinExistence type="inferred from homology"/>
<keyword evidence="6" id="KW-0303">Gap junction</keyword>
<evidence type="ECO:0000256" key="9">
    <source>
        <dbReference type="ARBA" id="ARBA00023065"/>
    </source>
</evidence>
<dbReference type="Proteomes" id="UP000694843">
    <property type="component" value="Unplaced"/>
</dbReference>
<gene>
    <name evidence="14" type="primary">LOC108665314</name>
    <name evidence="12" type="synonym">inx</name>
</gene>
<keyword evidence="10 12" id="KW-0472">Membrane</keyword>
<evidence type="ECO:0000256" key="11">
    <source>
        <dbReference type="ARBA" id="ARBA00023303"/>
    </source>
</evidence>
<dbReference type="PANTHER" id="PTHR11893:SF36">
    <property type="entry name" value="INNEXIN-5"/>
    <property type="match status" value="1"/>
</dbReference>
<dbReference type="KEGG" id="hazt:108665314"/>
<evidence type="ECO:0000256" key="5">
    <source>
        <dbReference type="ARBA" id="ARBA00022692"/>
    </source>
</evidence>
<keyword evidence="9 12" id="KW-0406">Ion transport</keyword>
<evidence type="ECO:0000256" key="8">
    <source>
        <dbReference type="ARBA" id="ARBA00022989"/>
    </source>
</evidence>
<evidence type="ECO:0000256" key="2">
    <source>
        <dbReference type="ARBA" id="ARBA00004651"/>
    </source>
</evidence>
<reference evidence="14" key="1">
    <citation type="submission" date="2025-08" db="UniProtKB">
        <authorList>
            <consortium name="RefSeq"/>
        </authorList>
    </citation>
    <scope>IDENTIFICATION</scope>
    <source>
        <tissue evidence="14">Whole organism</tissue>
    </source>
</reference>
<feature type="transmembrane region" description="Helical" evidence="12">
    <location>
        <begin position="47"/>
        <end position="64"/>
    </location>
</feature>
<dbReference type="RefSeq" id="XP_018007541.1">
    <property type="nucleotide sequence ID" value="XM_018152052.2"/>
</dbReference>
<evidence type="ECO:0000256" key="3">
    <source>
        <dbReference type="ARBA" id="ARBA00022448"/>
    </source>
</evidence>
<comment type="similarity">
    <text evidence="12">Belongs to the pannexin family.</text>
</comment>
<evidence type="ECO:0000256" key="12">
    <source>
        <dbReference type="RuleBase" id="RU010713"/>
    </source>
</evidence>
<evidence type="ECO:0000256" key="10">
    <source>
        <dbReference type="ARBA" id="ARBA00023136"/>
    </source>
</evidence>
<comment type="function">
    <text evidence="12">Structural component of the gap junctions.</text>
</comment>
<keyword evidence="13" id="KW-1185">Reference proteome</keyword>
<dbReference type="GO" id="GO:0005886">
    <property type="term" value="C:plasma membrane"/>
    <property type="evidence" value="ECO:0007669"/>
    <property type="project" value="UniProtKB-SubCell"/>
</dbReference>
<dbReference type="GO" id="GO:0034220">
    <property type="term" value="P:monoatomic ion transmembrane transport"/>
    <property type="evidence" value="ECO:0007669"/>
    <property type="project" value="UniProtKB-KW"/>
</dbReference>
<keyword evidence="11 12" id="KW-0407">Ion channel</keyword>
<dbReference type="GeneID" id="108665314"/>
<sequence length="397" mass="46769">MGGPNPVFRSFNLLQQFSQLVTGAFSSNPVTHTSPSDGRILRMHYQWTLWLLLTGFACVYYNWFTRDIIVCVSHYNADVQVRLDYLNICTSYPYILDEAGKVVTLLFYRYVHWVLLLLGALYYIPRRLSKDHENVKLKRLFEYLNANGHQYEGAEKQLVDATAKYMVVNMKTHDSLFMKYWIWNVVSLGIDVFTFYFLDWLLLGKFSALGYASYPYYRDGEYQLDYISKTFPPFVECTIGMSHELSNKRVEKYGCHLTAMEIYEKVFFVLWFWLIILMVLTSVYTVFLGLFYNAKTRNLILRFSKPMNATVSSRKAIDNLSRYCKAGDYFILYKLRQHFAHKDFFELLRRICDEEFRDRVLIGLKKEHPMYTSVMEEDDVILMGSPSRKTNTGILVD</sequence>
<dbReference type="PROSITE" id="PS51013">
    <property type="entry name" value="PANNEXIN"/>
    <property type="match status" value="1"/>
</dbReference>
<keyword evidence="5 12" id="KW-0812">Transmembrane</keyword>
<feature type="transmembrane region" description="Helical" evidence="12">
    <location>
        <begin position="180"/>
        <end position="198"/>
    </location>
</feature>
<evidence type="ECO:0000313" key="14">
    <source>
        <dbReference type="RefSeq" id="XP_018007541.1"/>
    </source>
</evidence>
<evidence type="ECO:0000256" key="6">
    <source>
        <dbReference type="ARBA" id="ARBA00022868"/>
    </source>
</evidence>
<feature type="transmembrane region" description="Helical" evidence="12">
    <location>
        <begin position="270"/>
        <end position="292"/>
    </location>
</feature>
<evidence type="ECO:0000313" key="13">
    <source>
        <dbReference type="Proteomes" id="UP000694843"/>
    </source>
</evidence>
<evidence type="ECO:0000256" key="4">
    <source>
        <dbReference type="ARBA" id="ARBA00022475"/>
    </source>
</evidence>
<keyword evidence="3 12" id="KW-0813">Transport</keyword>
<evidence type="ECO:0000256" key="7">
    <source>
        <dbReference type="ARBA" id="ARBA00022949"/>
    </source>
</evidence>
<accession>A0A8B7N133</accession>
<feature type="transmembrane region" description="Helical" evidence="12">
    <location>
        <begin position="106"/>
        <end position="124"/>
    </location>
</feature>
<organism evidence="13 14">
    <name type="scientific">Hyalella azteca</name>
    <name type="common">Amphipod</name>
    <dbReference type="NCBI Taxonomy" id="294128"/>
    <lineage>
        <taxon>Eukaryota</taxon>
        <taxon>Metazoa</taxon>
        <taxon>Ecdysozoa</taxon>
        <taxon>Arthropoda</taxon>
        <taxon>Crustacea</taxon>
        <taxon>Multicrustacea</taxon>
        <taxon>Malacostraca</taxon>
        <taxon>Eumalacostraca</taxon>
        <taxon>Peracarida</taxon>
        <taxon>Amphipoda</taxon>
        <taxon>Senticaudata</taxon>
        <taxon>Talitrida</taxon>
        <taxon>Talitroidea</taxon>
        <taxon>Hyalellidae</taxon>
        <taxon>Hyalella</taxon>
    </lineage>
</organism>